<reference evidence="12 13" key="1">
    <citation type="submission" date="2016-06" db="EMBL/GenBank/DDBJ databases">
        <authorList>
            <person name="Kjaerup R.B."/>
            <person name="Dalgaard T.S."/>
            <person name="Juul-Madsen H.R."/>
        </authorList>
    </citation>
    <scope>NUCLEOTIDE SEQUENCE [LARGE SCALE GENOMIC DNA]</scope>
    <source>
        <strain evidence="12">3</strain>
    </source>
</reference>
<dbReference type="GO" id="GO:0005829">
    <property type="term" value="C:cytosol"/>
    <property type="evidence" value="ECO:0007669"/>
    <property type="project" value="TreeGrafter"/>
</dbReference>
<evidence type="ECO:0000256" key="1">
    <source>
        <dbReference type="ARBA" id="ARBA00007921"/>
    </source>
</evidence>
<comment type="subunit">
    <text evidence="7">Monomer.</text>
</comment>
<dbReference type="STRING" id="1860102.ACCAA_130220"/>
<sequence length="299" mass="33219">MSEIRCGQIAIVGRPNVGKSTLLNALIGEKLSIVSRRAQTTRHRIMGILTRTDTDTQYVFVDTPGFQNKYSNALNQVMNRGVRQALADVDVVLFVVEAGRFDDRDRAVRQLVPADCPVIIVVNKIDQLKDKSRLLPFLAELAREGDFTAIVPISATRGAQLDSLLAETRKHLPKAQFLFGEDEITDRSERFLAAEYIREKLFRLIGDELPYAATVEVEKFAVEGGDGSLRRISAAIVVDRAGHKAIIIGSGGETVKRIASEARQDMERMFGGPVFLEVFVKVKSGWADDERLLKTLGYE</sequence>
<keyword evidence="5 7" id="KW-0694">RNA-binding</keyword>
<feature type="binding site" evidence="7">
    <location>
        <begin position="62"/>
        <end position="66"/>
    </location>
    <ligand>
        <name>GTP</name>
        <dbReference type="ChEBI" id="CHEBI:37565"/>
    </ligand>
</feature>
<dbReference type="Gene3D" id="3.40.50.300">
    <property type="entry name" value="P-loop containing nucleotide triphosphate hydrolases"/>
    <property type="match status" value="1"/>
</dbReference>
<dbReference type="InterPro" id="IPR030388">
    <property type="entry name" value="G_ERA_dom"/>
</dbReference>
<feature type="domain" description="KH type-2" evidence="10">
    <location>
        <begin position="197"/>
        <end position="284"/>
    </location>
</feature>
<keyword evidence="7" id="KW-1003">Cell membrane</keyword>
<dbReference type="SUPFAM" id="SSF52540">
    <property type="entry name" value="P-loop containing nucleoside triphosphate hydrolases"/>
    <property type="match status" value="1"/>
</dbReference>
<keyword evidence="7" id="KW-0472">Membrane</keyword>
<evidence type="ECO:0000256" key="8">
    <source>
        <dbReference type="PROSITE-ProRule" id="PRU01050"/>
    </source>
</evidence>
<dbReference type="Gene3D" id="3.30.300.20">
    <property type="match status" value="1"/>
</dbReference>
<name>A0A1A8XGL5_9PROT</name>
<accession>A0A1A8XGL5</accession>
<dbReference type="AlphaFoldDB" id="A0A1A8XGL5"/>
<dbReference type="Proteomes" id="UP000199169">
    <property type="component" value="Unassembled WGS sequence"/>
</dbReference>
<comment type="similarity">
    <text evidence="1 7 8 9">Belongs to the TRAFAC class TrmE-Era-EngA-EngB-Septin-like GTPase superfamily. Era GTPase family.</text>
</comment>
<dbReference type="PROSITE" id="PS50823">
    <property type="entry name" value="KH_TYPE_2"/>
    <property type="match status" value="1"/>
</dbReference>
<evidence type="ECO:0000256" key="4">
    <source>
        <dbReference type="ARBA" id="ARBA00022741"/>
    </source>
</evidence>
<dbReference type="GO" id="GO:0043024">
    <property type="term" value="F:ribosomal small subunit binding"/>
    <property type="evidence" value="ECO:0007669"/>
    <property type="project" value="TreeGrafter"/>
</dbReference>
<evidence type="ECO:0000256" key="3">
    <source>
        <dbReference type="ARBA" id="ARBA00022517"/>
    </source>
</evidence>
<dbReference type="GO" id="GO:0003924">
    <property type="term" value="F:GTPase activity"/>
    <property type="evidence" value="ECO:0007669"/>
    <property type="project" value="UniProtKB-UniRule"/>
</dbReference>
<keyword evidence="4 7" id="KW-0547">Nucleotide-binding</keyword>
<dbReference type="CDD" id="cd22534">
    <property type="entry name" value="KH-II_Era"/>
    <property type="match status" value="1"/>
</dbReference>
<dbReference type="RefSeq" id="WP_186405956.1">
    <property type="nucleotide sequence ID" value="NZ_FLQX01000035.1"/>
</dbReference>
<dbReference type="NCBIfam" id="TIGR00231">
    <property type="entry name" value="small_GTP"/>
    <property type="match status" value="1"/>
</dbReference>
<protein>
    <recommendedName>
        <fullName evidence="2 7">GTPase Era</fullName>
    </recommendedName>
</protein>
<dbReference type="Pfam" id="PF01926">
    <property type="entry name" value="MMR_HSR1"/>
    <property type="match status" value="1"/>
</dbReference>
<dbReference type="InterPro" id="IPR009019">
    <property type="entry name" value="KH_sf_prok-type"/>
</dbReference>
<evidence type="ECO:0000256" key="9">
    <source>
        <dbReference type="RuleBase" id="RU003761"/>
    </source>
</evidence>
<evidence type="ECO:0000313" key="12">
    <source>
        <dbReference type="EMBL" id="SBT04324.1"/>
    </source>
</evidence>
<keyword evidence="13" id="KW-1185">Reference proteome</keyword>
<dbReference type="InterPro" id="IPR015946">
    <property type="entry name" value="KH_dom-like_a/b"/>
</dbReference>
<dbReference type="InterPro" id="IPR027417">
    <property type="entry name" value="P-loop_NTPase"/>
</dbReference>
<dbReference type="PROSITE" id="PS51713">
    <property type="entry name" value="G_ERA"/>
    <property type="match status" value="1"/>
</dbReference>
<evidence type="ECO:0000259" key="11">
    <source>
        <dbReference type="PROSITE" id="PS51713"/>
    </source>
</evidence>
<dbReference type="Pfam" id="PF07650">
    <property type="entry name" value="KH_2"/>
    <property type="match status" value="1"/>
</dbReference>
<organism evidence="12 13">
    <name type="scientific">Candidatus Accumulibacter aalborgensis</name>
    <dbReference type="NCBI Taxonomy" id="1860102"/>
    <lineage>
        <taxon>Bacteria</taxon>
        <taxon>Pseudomonadati</taxon>
        <taxon>Pseudomonadota</taxon>
        <taxon>Betaproteobacteria</taxon>
        <taxon>Candidatus Accumulibacter</taxon>
    </lineage>
</organism>
<dbReference type="InterPro" id="IPR004044">
    <property type="entry name" value="KH_dom_type_2"/>
</dbReference>
<dbReference type="HAMAP" id="MF_00367">
    <property type="entry name" value="GTPase_Era"/>
    <property type="match status" value="1"/>
</dbReference>
<evidence type="ECO:0000256" key="6">
    <source>
        <dbReference type="ARBA" id="ARBA00023134"/>
    </source>
</evidence>
<dbReference type="EMBL" id="FLQX01000035">
    <property type="protein sequence ID" value="SBT04324.1"/>
    <property type="molecule type" value="Genomic_DNA"/>
</dbReference>
<dbReference type="NCBIfam" id="NF000908">
    <property type="entry name" value="PRK00089.1"/>
    <property type="match status" value="1"/>
</dbReference>
<dbReference type="GO" id="GO:0005525">
    <property type="term" value="F:GTP binding"/>
    <property type="evidence" value="ECO:0007669"/>
    <property type="project" value="UniProtKB-UniRule"/>
</dbReference>
<evidence type="ECO:0000259" key="10">
    <source>
        <dbReference type="PROSITE" id="PS50823"/>
    </source>
</evidence>
<dbReference type="PANTHER" id="PTHR42698:SF1">
    <property type="entry name" value="GTPASE ERA, MITOCHONDRIAL"/>
    <property type="match status" value="1"/>
</dbReference>
<proteinExistence type="inferred from homology"/>
<feature type="binding site" evidence="7">
    <location>
        <begin position="123"/>
        <end position="126"/>
    </location>
    <ligand>
        <name>GTP</name>
        <dbReference type="ChEBI" id="CHEBI:37565"/>
    </ligand>
</feature>
<dbReference type="GO" id="GO:0000028">
    <property type="term" value="P:ribosomal small subunit assembly"/>
    <property type="evidence" value="ECO:0007669"/>
    <property type="project" value="TreeGrafter"/>
</dbReference>
<keyword evidence="6 7" id="KW-0342">GTP-binding</keyword>
<evidence type="ECO:0000256" key="2">
    <source>
        <dbReference type="ARBA" id="ARBA00020484"/>
    </source>
</evidence>
<dbReference type="PANTHER" id="PTHR42698">
    <property type="entry name" value="GTPASE ERA"/>
    <property type="match status" value="1"/>
</dbReference>
<feature type="domain" description="Era-type G" evidence="11">
    <location>
        <begin position="5"/>
        <end position="174"/>
    </location>
</feature>
<comment type="subcellular location">
    <subcellularLocation>
        <location evidence="7">Cytoplasm</location>
    </subcellularLocation>
    <subcellularLocation>
        <location evidence="7">Cell membrane</location>
        <topology evidence="7">Peripheral membrane protein</topology>
    </subcellularLocation>
</comment>
<feature type="region of interest" description="G1" evidence="8">
    <location>
        <begin position="13"/>
        <end position="20"/>
    </location>
</feature>
<dbReference type="CDD" id="cd04163">
    <property type="entry name" value="Era"/>
    <property type="match status" value="1"/>
</dbReference>
<dbReference type="FunFam" id="3.30.300.20:FF:000003">
    <property type="entry name" value="GTPase Era"/>
    <property type="match status" value="1"/>
</dbReference>
<evidence type="ECO:0000256" key="7">
    <source>
        <dbReference type="HAMAP-Rule" id="MF_00367"/>
    </source>
</evidence>
<keyword evidence="7" id="KW-0699">rRNA-binding</keyword>
<dbReference type="NCBIfam" id="TIGR00436">
    <property type="entry name" value="era"/>
    <property type="match status" value="1"/>
</dbReference>
<evidence type="ECO:0000256" key="5">
    <source>
        <dbReference type="ARBA" id="ARBA00022884"/>
    </source>
</evidence>
<dbReference type="InterPro" id="IPR005225">
    <property type="entry name" value="Small_GTP-bd"/>
</dbReference>
<evidence type="ECO:0000313" key="13">
    <source>
        <dbReference type="Proteomes" id="UP000199169"/>
    </source>
</evidence>
<gene>
    <name evidence="7 12" type="primary">era</name>
    <name evidence="12" type="ORF">ACCAA_130220</name>
</gene>
<keyword evidence="7" id="KW-0963">Cytoplasm</keyword>
<dbReference type="InterPro" id="IPR005662">
    <property type="entry name" value="GTPase_Era-like"/>
</dbReference>
<dbReference type="GO" id="GO:0070181">
    <property type="term" value="F:small ribosomal subunit rRNA binding"/>
    <property type="evidence" value="ECO:0007669"/>
    <property type="project" value="UniProtKB-UniRule"/>
</dbReference>
<dbReference type="InterPro" id="IPR006073">
    <property type="entry name" value="GTP-bd"/>
</dbReference>
<keyword evidence="3 7" id="KW-0690">Ribosome biogenesis</keyword>
<comment type="function">
    <text evidence="7">An essential GTPase that binds both GDP and GTP, with rapid nucleotide exchange. Plays a role in 16S rRNA processing and 30S ribosomal subunit biogenesis and possibly also in cell cycle regulation and energy metabolism.</text>
</comment>
<dbReference type="SUPFAM" id="SSF54814">
    <property type="entry name" value="Prokaryotic type KH domain (KH-domain type II)"/>
    <property type="match status" value="1"/>
</dbReference>
<feature type="region of interest" description="G5" evidence="8">
    <location>
        <begin position="153"/>
        <end position="155"/>
    </location>
</feature>
<feature type="region of interest" description="G4" evidence="8">
    <location>
        <begin position="123"/>
        <end position="126"/>
    </location>
</feature>
<feature type="region of interest" description="G3" evidence="8">
    <location>
        <begin position="62"/>
        <end position="65"/>
    </location>
</feature>
<feature type="binding site" evidence="7">
    <location>
        <begin position="13"/>
        <end position="20"/>
    </location>
    <ligand>
        <name>GTP</name>
        <dbReference type="ChEBI" id="CHEBI:37565"/>
    </ligand>
</feature>
<dbReference type="GO" id="GO:0005886">
    <property type="term" value="C:plasma membrane"/>
    <property type="evidence" value="ECO:0007669"/>
    <property type="project" value="UniProtKB-SubCell"/>
</dbReference>
<feature type="region of interest" description="G2" evidence="8">
    <location>
        <begin position="39"/>
        <end position="43"/>
    </location>
</feature>